<organism evidence="1 2">
    <name type="scientific">Butyricimonas virosa</name>
    <dbReference type="NCBI Taxonomy" id="544645"/>
    <lineage>
        <taxon>Bacteria</taxon>
        <taxon>Pseudomonadati</taxon>
        <taxon>Bacteroidota</taxon>
        <taxon>Bacteroidia</taxon>
        <taxon>Bacteroidales</taxon>
        <taxon>Odoribacteraceae</taxon>
        <taxon>Butyricimonas</taxon>
    </lineage>
</organism>
<proteinExistence type="predicted"/>
<keyword evidence="2" id="KW-1185">Reference proteome</keyword>
<accession>A0ABX7H3R4</accession>
<reference evidence="1 2" key="1">
    <citation type="submission" date="2021-02" db="EMBL/GenBank/DDBJ databases">
        <title>FDA dAtabase for Regulatory Grade micrObial Sequences (FDA-ARGOS): Supporting development and validation of Infectious Disease Dx tests.</title>
        <authorList>
            <person name="Carlson P."/>
            <person name="Fischbach M."/>
            <person name="Hastie J."/>
            <person name="Bilen M."/>
            <person name="Cheng A."/>
            <person name="Tallon L."/>
            <person name="Sadzewicz L."/>
            <person name="Zhao X."/>
            <person name="Boylan J."/>
            <person name="Ott S."/>
            <person name="Bowen H."/>
            <person name="Vavikolanu K."/>
            <person name="Mehta A."/>
            <person name="Aluvathingal J."/>
            <person name="Nadendla S."/>
            <person name="Yan Y."/>
            <person name="Sichtig H."/>
        </authorList>
    </citation>
    <scope>NUCLEOTIDE SEQUENCE [LARGE SCALE GENOMIC DNA]</scope>
    <source>
        <strain evidence="1 2">FDAARGOS_1229</strain>
    </source>
</reference>
<protein>
    <submittedName>
        <fullName evidence="1">Uncharacterized protein</fullName>
    </submittedName>
</protein>
<dbReference type="EMBL" id="CP069450">
    <property type="protein sequence ID" value="QRO49666.1"/>
    <property type="molecule type" value="Genomic_DNA"/>
</dbReference>
<dbReference type="Proteomes" id="UP000654720">
    <property type="component" value="Chromosome"/>
</dbReference>
<evidence type="ECO:0000313" key="1">
    <source>
        <dbReference type="EMBL" id="QRO49666.1"/>
    </source>
</evidence>
<dbReference type="GeneID" id="93097614"/>
<evidence type="ECO:0000313" key="2">
    <source>
        <dbReference type="Proteomes" id="UP000654720"/>
    </source>
</evidence>
<sequence>MIDYDKLNEHLLEMAKNADGGIKLSAFMVDQFLGGYQKISEKSLHEGIEYAIAKQKKEVERMPYVSKEQKEAEKNRRELILKLCEEQMKTFLKNQNRLL</sequence>
<name>A0ABX7H3R4_9BACT</name>
<dbReference type="RefSeq" id="WP_027202191.1">
    <property type="nucleotide sequence ID" value="NZ_CP069450.1"/>
</dbReference>
<gene>
    <name evidence="1" type="ORF">I6J59_17540</name>
</gene>